<name>A0A8S9Q2M4_BRACR</name>
<dbReference type="AlphaFoldDB" id="A0A8S9Q2M4"/>
<evidence type="ECO:0000313" key="2">
    <source>
        <dbReference type="EMBL" id="KAF3535936.1"/>
    </source>
</evidence>
<feature type="region of interest" description="Disordered" evidence="1">
    <location>
        <begin position="1"/>
        <end position="34"/>
    </location>
</feature>
<dbReference type="Proteomes" id="UP000712600">
    <property type="component" value="Unassembled WGS sequence"/>
</dbReference>
<accession>A0A8S9Q2M4</accession>
<comment type="caution">
    <text evidence="2">The sequence shown here is derived from an EMBL/GenBank/DDBJ whole genome shotgun (WGS) entry which is preliminary data.</text>
</comment>
<protein>
    <submittedName>
        <fullName evidence="2">Uncharacterized protein</fullName>
    </submittedName>
</protein>
<sequence>MDPNQTIGSMQSRINDIDVAGSDPRTEKLPAGPTCADGTVEMTQTHKSLQSEPQTRIERQATIELQNQIGPHD</sequence>
<gene>
    <name evidence="2" type="ORF">F2Q69_00022740</name>
</gene>
<evidence type="ECO:0000313" key="3">
    <source>
        <dbReference type="Proteomes" id="UP000712600"/>
    </source>
</evidence>
<reference evidence="2" key="1">
    <citation type="submission" date="2019-12" db="EMBL/GenBank/DDBJ databases">
        <title>Genome sequencing and annotation of Brassica cretica.</title>
        <authorList>
            <person name="Studholme D.J."/>
            <person name="Sarris P."/>
        </authorList>
    </citation>
    <scope>NUCLEOTIDE SEQUENCE</scope>
    <source>
        <strain evidence="2">PFS-109/04</strain>
        <tissue evidence="2">Leaf</tissue>
    </source>
</reference>
<feature type="compositionally biased region" description="Polar residues" evidence="1">
    <location>
        <begin position="1"/>
        <end position="14"/>
    </location>
</feature>
<evidence type="ECO:0000256" key="1">
    <source>
        <dbReference type="SAM" id="MobiDB-lite"/>
    </source>
</evidence>
<dbReference type="EMBL" id="QGKX02001290">
    <property type="protein sequence ID" value="KAF3535936.1"/>
    <property type="molecule type" value="Genomic_DNA"/>
</dbReference>
<proteinExistence type="predicted"/>
<organism evidence="2 3">
    <name type="scientific">Brassica cretica</name>
    <name type="common">Mustard</name>
    <dbReference type="NCBI Taxonomy" id="69181"/>
    <lineage>
        <taxon>Eukaryota</taxon>
        <taxon>Viridiplantae</taxon>
        <taxon>Streptophyta</taxon>
        <taxon>Embryophyta</taxon>
        <taxon>Tracheophyta</taxon>
        <taxon>Spermatophyta</taxon>
        <taxon>Magnoliopsida</taxon>
        <taxon>eudicotyledons</taxon>
        <taxon>Gunneridae</taxon>
        <taxon>Pentapetalae</taxon>
        <taxon>rosids</taxon>
        <taxon>malvids</taxon>
        <taxon>Brassicales</taxon>
        <taxon>Brassicaceae</taxon>
        <taxon>Brassiceae</taxon>
        <taxon>Brassica</taxon>
    </lineage>
</organism>